<dbReference type="AlphaFoldDB" id="A0A0V0UET3"/>
<gene>
    <name evidence="1" type="ORF">T05_4682</name>
</gene>
<organism evidence="1 2">
    <name type="scientific">Trichinella murrelli</name>
    <dbReference type="NCBI Taxonomy" id="144512"/>
    <lineage>
        <taxon>Eukaryota</taxon>
        <taxon>Metazoa</taxon>
        <taxon>Ecdysozoa</taxon>
        <taxon>Nematoda</taxon>
        <taxon>Enoplea</taxon>
        <taxon>Dorylaimia</taxon>
        <taxon>Trichinellida</taxon>
        <taxon>Trichinellidae</taxon>
        <taxon>Trichinella</taxon>
    </lineage>
</organism>
<sequence>MEYHAYKNFDAHKASQKLLFLRQDALMCIENKNKISYIFQFSSMVIYLLSKIATEVAPFIAFCNF</sequence>
<evidence type="ECO:0000313" key="1">
    <source>
        <dbReference type="EMBL" id="KRX49533.1"/>
    </source>
</evidence>
<comment type="caution">
    <text evidence="1">The sequence shown here is derived from an EMBL/GenBank/DDBJ whole genome shotgun (WGS) entry which is preliminary data.</text>
</comment>
<accession>A0A0V0UET3</accession>
<dbReference type="Proteomes" id="UP000055048">
    <property type="component" value="Unassembled WGS sequence"/>
</dbReference>
<dbReference type="EMBL" id="JYDJ01000015">
    <property type="protein sequence ID" value="KRX49533.1"/>
    <property type="molecule type" value="Genomic_DNA"/>
</dbReference>
<reference evidence="1 2" key="1">
    <citation type="submission" date="2015-01" db="EMBL/GenBank/DDBJ databases">
        <title>Evolution of Trichinella species and genotypes.</title>
        <authorList>
            <person name="Korhonen P.K."/>
            <person name="Edoardo P."/>
            <person name="Giuseppe L.R."/>
            <person name="Gasser R.B."/>
        </authorList>
    </citation>
    <scope>NUCLEOTIDE SEQUENCE [LARGE SCALE GENOMIC DNA]</scope>
    <source>
        <strain evidence="1">ISS417</strain>
    </source>
</reference>
<proteinExistence type="predicted"/>
<keyword evidence="2" id="KW-1185">Reference proteome</keyword>
<evidence type="ECO:0000313" key="2">
    <source>
        <dbReference type="Proteomes" id="UP000055048"/>
    </source>
</evidence>
<name>A0A0V0UET3_9BILA</name>
<protein>
    <submittedName>
        <fullName evidence="1">Uncharacterized protein</fullName>
    </submittedName>
</protein>